<dbReference type="PROSITE" id="PS01164">
    <property type="entry name" value="COPPER_AMINE_OXID_1"/>
    <property type="match status" value="1"/>
</dbReference>
<dbReference type="InterPro" id="IPR036460">
    <property type="entry name" value="Cu_amine_oxidase_C_sf"/>
</dbReference>
<feature type="domain" description="Copper amine oxidase catalytic" evidence="9">
    <location>
        <begin position="222"/>
        <end position="628"/>
    </location>
</feature>
<reference evidence="12 13" key="1">
    <citation type="submission" date="2022-07" db="EMBL/GenBank/DDBJ databases">
        <title>Genome-wide signatures of adaptation to extreme environments.</title>
        <authorList>
            <person name="Cho C.H."/>
            <person name="Yoon H.S."/>
        </authorList>
    </citation>
    <scope>NUCLEOTIDE SEQUENCE [LARGE SCALE GENOMIC DNA]</scope>
    <source>
        <strain evidence="12 13">108.79 E11</strain>
    </source>
</reference>
<dbReference type="InterPro" id="IPR049948">
    <property type="entry name" value="Cu_Am_ox_TPQ-bd"/>
</dbReference>
<feature type="active site" description="Schiff-base intermediate with substrate; via topaquinone" evidence="6">
    <location>
        <position position="382"/>
    </location>
</feature>
<sequence>MNGYQEKESPFLPLGDKEVQLAASLCKAQSDYSAKVCRIIAIDLKEPSKKEYLSWRNSNQQLDRRAQVVVYNTLSAFTTVYIISLNSQRVLSKNEFRDVQPSVTLDEAVEAENLIKRDPKCQKILREEYQITDMDLITCDPWTVGRKDPKNRRLIQMFTWCRMNKDDENQYSHPVEGFLPIVDLNTMTIVEYQSYASAPVPKKLYPFRADKWNLREDLKPFDVIQSKGPSFQVHGNHVRWQKWSFYVGFNSREGLVLHDIRYNEGTEERSILYRASISEMVVPYGDPDPPHNTKRAFDEGEYGLGNCANSLRLGCDCLGHIHYFDACLTNTKGEPQVLRNAVCMHEEDVGLLWKHLELRTRHPESRRSRRLVISMIATLVNYDYGFFWYLYQDGKIEMKVKHTGQLNICGRNIYHNGMRNGSLVAPGLNAQYHQHFYSARLDFDIDGTENRVTEVDVVHPTDAELGVATTQKNAMTIRETVLSNELKASRDINAATSRTWLVSSSRRRNYIGQPTAYKIVPVTVDKFLLNDDSAVVKRANFLKHALWVTCFDEDELYAAGMFPNQCEIDQGLGKWTKLNRSLVDKDVVIWYTFGITHVPQTEDWPVMPVVEAGFMLHPCNFFDMNPAMDVPTKSSSCSHVSARI</sequence>
<comment type="similarity">
    <text evidence="1 8">Belongs to the copper/topaquinone oxidase family.</text>
</comment>
<dbReference type="PROSITE" id="PS01165">
    <property type="entry name" value="COPPER_AMINE_OXID_2"/>
    <property type="match status" value="1"/>
</dbReference>
<keyword evidence="3 6" id="KW-0801">TPQ</keyword>
<gene>
    <name evidence="12" type="ORF">GAYE_PCTG52G1314</name>
</gene>
<dbReference type="Gene3D" id="3.10.450.40">
    <property type="match status" value="2"/>
</dbReference>
<proteinExistence type="inferred from homology"/>
<evidence type="ECO:0000259" key="11">
    <source>
        <dbReference type="Pfam" id="PF02728"/>
    </source>
</evidence>
<dbReference type="GO" id="GO:0048038">
    <property type="term" value="F:quinone binding"/>
    <property type="evidence" value="ECO:0007669"/>
    <property type="project" value="InterPro"/>
</dbReference>
<dbReference type="InterPro" id="IPR000269">
    <property type="entry name" value="Cu_amine_oxidase"/>
</dbReference>
<accession>A0AAV9I4I7</accession>
<dbReference type="InterPro" id="IPR015802">
    <property type="entry name" value="Cu_amine_oxidase_N3"/>
</dbReference>
<evidence type="ECO:0000256" key="2">
    <source>
        <dbReference type="ARBA" id="ARBA00022723"/>
    </source>
</evidence>
<evidence type="ECO:0000313" key="13">
    <source>
        <dbReference type="Proteomes" id="UP001300502"/>
    </source>
</evidence>
<dbReference type="GO" id="GO:0005507">
    <property type="term" value="F:copper ion binding"/>
    <property type="evidence" value="ECO:0007669"/>
    <property type="project" value="InterPro"/>
</dbReference>
<evidence type="ECO:0000256" key="6">
    <source>
        <dbReference type="PIRSR" id="PIRSR600269-50"/>
    </source>
</evidence>
<organism evidence="12 13">
    <name type="scientific">Galdieria yellowstonensis</name>
    <dbReference type="NCBI Taxonomy" id="3028027"/>
    <lineage>
        <taxon>Eukaryota</taxon>
        <taxon>Rhodophyta</taxon>
        <taxon>Bangiophyceae</taxon>
        <taxon>Galdieriales</taxon>
        <taxon>Galdieriaceae</taxon>
        <taxon>Galdieria</taxon>
    </lineage>
</organism>
<dbReference type="Gene3D" id="2.70.98.20">
    <property type="entry name" value="Copper amine oxidase, catalytic domain"/>
    <property type="match status" value="1"/>
</dbReference>
<protein>
    <recommendedName>
        <fullName evidence="8">Amine oxidase</fullName>
        <ecNumber evidence="8">1.4.3.-</ecNumber>
    </recommendedName>
</protein>
<dbReference type="Pfam" id="PF01179">
    <property type="entry name" value="Cu_amine_oxid"/>
    <property type="match status" value="1"/>
</dbReference>
<evidence type="ECO:0000313" key="12">
    <source>
        <dbReference type="EMBL" id="KAK4523419.1"/>
    </source>
</evidence>
<feature type="domain" description="Copper amine oxidase N3-terminal" evidence="11">
    <location>
        <begin position="101"/>
        <end position="194"/>
    </location>
</feature>
<keyword evidence="4 8" id="KW-0560">Oxidoreductase</keyword>
<keyword evidence="2 8" id="KW-0479">Metal-binding</keyword>
<evidence type="ECO:0000256" key="3">
    <source>
        <dbReference type="ARBA" id="ARBA00022772"/>
    </source>
</evidence>
<dbReference type="GO" id="GO:0009308">
    <property type="term" value="P:amine metabolic process"/>
    <property type="evidence" value="ECO:0007669"/>
    <property type="project" value="UniProtKB-UniRule"/>
</dbReference>
<name>A0AAV9I4I7_9RHOD</name>
<dbReference type="EMBL" id="JANCYU010000014">
    <property type="protein sequence ID" value="KAK4523419.1"/>
    <property type="molecule type" value="Genomic_DNA"/>
</dbReference>
<dbReference type="GO" id="GO:0008131">
    <property type="term" value="F:primary methylamine oxidase activity"/>
    <property type="evidence" value="ECO:0007669"/>
    <property type="project" value="InterPro"/>
</dbReference>
<dbReference type="InterPro" id="IPR015798">
    <property type="entry name" value="Cu_amine_oxidase_C"/>
</dbReference>
<dbReference type="Pfam" id="PF02727">
    <property type="entry name" value="Cu_amine_oxidN2"/>
    <property type="match status" value="1"/>
</dbReference>
<dbReference type="PANTHER" id="PTHR10638">
    <property type="entry name" value="COPPER AMINE OXIDASE"/>
    <property type="match status" value="1"/>
</dbReference>
<comment type="PTM">
    <text evidence="7 8">Topaquinone (TPQ) is generated by copper-dependent autoxidation of a specific tyrosyl residue.</text>
</comment>
<keyword evidence="13" id="KW-1185">Reference proteome</keyword>
<evidence type="ECO:0000256" key="8">
    <source>
        <dbReference type="RuleBase" id="RU000672"/>
    </source>
</evidence>
<dbReference type="InterPro" id="IPR049947">
    <property type="entry name" value="Cu_Am_Ox_Cu-bd"/>
</dbReference>
<dbReference type="SUPFAM" id="SSF49998">
    <property type="entry name" value="Amine oxidase catalytic domain"/>
    <property type="match status" value="1"/>
</dbReference>
<dbReference type="PANTHER" id="PTHR10638:SF41">
    <property type="entry name" value="AMINE OXIDASE"/>
    <property type="match status" value="1"/>
</dbReference>
<evidence type="ECO:0000256" key="7">
    <source>
        <dbReference type="PIRSR" id="PIRSR600269-51"/>
    </source>
</evidence>
<feature type="modified residue" description="2',4',5'-topaquinone" evidence="7">
    <location>
        <position position="382"/>
    </location>
</feature>
<evidence type="ECO:0000259" key="9">
    <source>
        <dbReference type="Pfam" id="PF01179"/>
    </source>
</evidence>
<evidence type="ECO:0000256" key="5">
    <source>
        <dbReference type="ARBA" id="ARBA00023008"/>
    </source>
</evidence>
<dbReference type="AlphaFoldDB" id="A0AAV9I4I7"/>
<feature type="domain" description="Copper amine oxidase N2-terminal" evidence="10">
    <location>
        <begin position="13"/>
        <end position="93"/>
    </location>
</feature>
<evidence type="ECO:0000256" key="1">
    <source>
        <dbReference type="ARBA" id="ARBA00007983"/>
    </source>
</evidence>
<dbReference type="Pfam" id="PF02728">
    <property type="entry name" value="Cu_amine_oxidN3"/>
    <property type="match status" value="1"/>
</dbReference>
<dbReference type="InterPro" id="IPR016182">
    <property type="entry name" value="Cu_amine_oxidase_N-reg"/>
</dbReference>
<dbReference type="SUPFAM" id="SSF54416">
    <property type="entry name" value="Amine oxidase N-terminal region"/>
    <property type="match status" value="2"/>
</dbReference>
<dbReference type="NCBIfam" id="NF008559">
    <property type="entry name" value="PRK11504.1"/>
    <property type="match status" value="1"/>
</dbReference>
<dbReference type="EC" id="1.4.3.-" evidence="8"/>
<evidence type="ECO:0000259" key="10">
    <source>
        <dbReference type="Pfam" id="PF02727"/>
    </source>
</evidence>
<feature type="active site" description="Proton acceptor" evidence="6">
    <location>
        <position position="298"/>
    </location>
</feature>
<comment type="caution">
    <text evidence="12">The sequence shown here is derived from an EMBL/GenBank/DDBJ whole genome shotgun (WGS) entry which is preliminary data.</text>
</comment>
<comment type="cofactor">
    <cofactor evidence="8">
        <name>Cu cation</name>
        <dbReference type="ChEBI" id="CHEBI:23378"/>
    </cofactor>
    <text evidence="8">Contains 1 topaquinone per subunit.</text>
</comment>
<dbReference type="InterPro" id="IPR015800">
    <property type="entry name" value="Cu_amine_oxidase_N2"/>
</dbReference>
<evidence type="ECO:0000256" key="4">
    <source>
        <dbReference type="ARBA" id="ARBA00023002"/>
    </source>
</evidence>
<keyword evidence="5 8" id="KW-0186">Copper</keyword>
<dbReference type="Proteomes" id="UP001300502">
    <property type="component" value="Unassembled WGS sequence"/>
</dbReference>